<gene>
    <name evidence="3" type="ORF">LOTGIDRAFT_170346</name>
</gene>
<dbReference type="Pfam" id="PF00328">
    <property type="entry name" value="His_Phos_2"/>
    <property type="match status" value="1"/>
</dbReference>
<accession>V3ZDG3</accession>
<protein>
    <recommendedName>
        <fullName evidence="5">Acid phosphatase</fullName>
    </recommendedName>
</protein>
<reference evidence="3 4" key="1">
    <citation type="journal article" date="2013" name="Nature">
        <title>Insights into bilaterian evolution from three spiralian genomes.</title>
        <authorList>
            <person name="Simakov O."/>
            <person name="Marletaz F."/>
            <person name="Cho S.J."/>
            <person name="Edsinger-Gonzales E."/>
            <person name="Havlak P."/>
            <person name="Hellsten U."/>
            <person name="Kuo D.H."/>
            <person name="Larsson T."/>
            <person name="Lv J."/>
            <person name="Arendt D."/>
            <person name="Savage R."/>
            <person name="Osoegawa K."/>
            <person name="de Jong P."/>
            <person name="Grimwood J."/>
            <person name="Chapman J.A."/>
            <person name="Shapiro H."/>
            <person name="Aerts A."/>
            <person name="Otillar R.P."/>
            <person name="Terry A.Y."/>
            <person name="Boore J.L."/>
            <person name="Grigoriev I.V."/>
            <person name="Lindberg D.R."/>
            <person name="Seaver E.C."/>
            <person name="Weisblat D.A."/>
            <person name="Putnam N.H."/>
            <person name="Rokhsar D.S."/>
        </authorList>
    </citation>
    <scope>NUCLEOTIDE SEQUENCE [LARGE SCALE GENOMIC DNA]</scope>
</reference>
<evidence type="ECO:0000313" key="4">
    <source>
        <dbReference type="Proteomes" id="UP000030746"/>
    </source>
</evidence>
<proteinExistence type="inferred from homology"/>
<dbReference type="SUPFAM" id="SSF53254">
    <property type="entry name" value="Phosphoglycerate mutase-like"/>
    <property type="match status" value="1"/>
</dbReference>
<dbReference type="Proteomes" id="UP000030746">
    <property type="component" value="Unassembled WGS sequence"/>
</dbReference>
<dbReference type="PANTHER" id="PTHR11567">
    <property type="entry name" value="ACID PHOSPHATASE-RELATED"/>
    <property type="match status" value="1"/>
</dbReference>
<organism evidence="3 4">
    <name type="scientific">Lottia gigantea</name>
    <name type="common">Giant owl limpet</name>
    <dbReference type="NCBI Taxonomy" id="225164"/>
    <lineage>
        <taxon>Eukaryota</taxon>
        <taxon>Metazoa</taxon>
        <taxon>Spiralia</taxon>
        <taxon>Lophotrochozoa</taxon>
        <taxon>Mollusca</taxon>
        <taxon>Gastropoda</taxon>
        <taxon>Patellogastropoda</taxon>
        <taxon>Lottioidea</taxon>
        <taxon>Lottiidae</taxon>
        <taxon>Lottia</taxon>
    </lineage>
</organism>
<dbReference type="Gene3D" id="3.40.50.1240">
    <property type="entry name" value="Phosphoglycerate mutase-like"/>
    <property type="match status" value="1"/>
</dbReference>
<dbReference type="EMBL" id="KB204047">
    <property type="protein sequence ID" value="ESO82072.1"/>
    <property type="molecule type" value="Genomic_DNA"/>
</dbReference>
<dbReference type="GO" id="GO:0016791">
    <property type="term" value="F:phosphatase activity"/>
    <property type="evidence" value="ECO:0007669"/>
    <property type="project" value="TreeGrafter"/>
</dbReference>
<name>V3ZDG3_LOTGI</name>
<evidence type="ECO:0000256" key="2">
    <source>
        <dbReference type="SAM" id="Phobius"/>
    </source>
</evidence>
<sequence length="399" mass="46697">LFVFFQLFRHGDRSPIDIYPKDKFKTDQWPMGLGELTKLGRREAYHLGEFFQQRYKERLKVEKDFKPNSPEFFIRSTEKSRSKLSAVYFMAGFYGEDFSNVMKKEKEVQTKYNVPFVPQKQDQLLSKATCPKADKLLQDWKSTSREYKKFMKHNADLFKLMVYTGWSDHEQMNLVIDDIYIERRHNFSKPDWVENNIGPLTEYFDDSKKFLSPTPQLLKINTGPLMSKLIKEIEDKIHKESQKKMIAFSAHDSTIINFLLGLQSFNNRQPPYSSAVIIELYQNQKMFYVNILYHNDSKTEPYHFTIPGCKHNETCAWEVLKEHAQKIAISTQERELFCGSAVKSGSLILSDNIIPVAVVIVIVVCAVLSIIMYRLYRRCRRPVGDPMMYRPLALGDVDD</sequence>
<dbReference type="CDD" id="cd07061">
    <property type="entry name" value="HP_HAP_like"/>
    <property type="match status" value="1"/>
</dbReference>
<dbReference type="InterPro" id="IPR000560">
    <property type="entry name" value="His_Pase_clade-2"/>
</dbReference>
<dbReference type="HOGENOM" id="CLU_030431_1_1_1"/>
<dbReference type="KEGG" id="lgi:LOTGIDRAFT_170346"/>
<evidence type="ECO:0000313" key="3">
    <source>
        <dbReference type="EMBL" id="ESO82072.1"/>
    </source>
</evidence>
<dbReference type="InterPro" id="IPR050645">
    <property type="entry name" value="Histidine_acid_phosphatase"/>
</dbReference>
<feature type="non-terminal residue" evidence="3">
    <location>
        <position position="399"/>
    </location>
</feature>
<dbReference type="RefSeq" id="XP_009067237.1">
    <property type="nucleotide sequence ID" value="XM_009068989.1"/>
</dbReference>
<dbReference type="OrthoDB" id="258392at2759"/>
<dbReference type="AlphaFoldDB" id="V3ZDG3"/>
<dbReference type="GeneID" id="20241385"/>
<evidence type="ECO:0008006" key="5">
    <source>
        <dbReference type="Google" id="ProtNLM"/>
    </source>
</evidence>
<comment type="similarity">
    <text evidence="1">Belongs to the histidine acid phosphatase family.</text>
</comment>
<evidence type="ECO:0000256" key="1">
    <source>
        <dbReference type="ARBA" id="ARBA00005375"/>
    </source>
</evidence>
<dbReference type="InterPro" id="IPR029033">
    <property type="entry name" value="His_PPase_superfam"/>
</dbReference>
<feature type="transmembrane region" description="Helical" evidence="2">
    <location>
        <begin position="353"/>
        <end position="373"/>
    </location>
</feature>
<dbReference type="CTD" id="20241385"/>
<dbReference type="OMA" id="NCNWNCE"/>
<feature type="non-terminal residue" evidence="3">
    <location>
        <position position="1"/>
    </location>
</feature>
<keyword evidence="2" id="KW-0812">Transmembrane</keyword>
<keyword evidence="4" id="KW-1185">Reference proteome</keyword>
<keyword evidence="2" id="KW-1133">Transmembrane helix</keyword>
<keyword evidence="2" id="KW-0472">Membrane</keyword>
<dbReference type="PANTHER" id="PTHR11567:SF210">
    <property type="entry name" value="ACID PHOSPHATASE 5-RELATED"/>
    <property type="match status" value="1"/>
</dbReference>